<comment type="caution">
    <text evidence="1">The sequence shown here is derived from an EMBL/GenBank/DDBJ whole genome shotgun (WGS) entry which is preliminary data.</text>
</comment>
<dbReference type="EMBL" id="JAGQAF010000016">
    <property type="protein sequence ID" value="MCE8539728.1"/>
    <property type="molecule type" value="Genomic_DNA"/>
</dbReference>
<gene>
    <name evidence="1" type="ORF">KBY27_19885</name>
</gene>
<protein>
    <submittedName>
        <fullName evidence="1">Uncharacterized protein</fullName>
    </submittedName>
</protein>
<proteinExistence type="predicted"/>
<dbReference type="Proteomes" id="UP000813672">
    <property type="component" value="Unassembled WGS sequence"/>
</dbReference>
<dbReference type="RefSeq" id="WP_234221638.1">
    <property type="nucleotide sequence ID" value="NZ_JAGQAF010000016.1"/>
</dbReference>
<sequence>MMQRDGIISRRLEVIEQEIYDLECERALWISLGPKLVERDGLLKEGDKLTARFAGKFKVLALVAEYLGGEDRLLYGGASTRELYQHVEQEVPEADAVNYNTFRSHMARFLREGRLYYNSETHRWRVGRDELTVSEENVDEEYEEYRASKAT</sequence>
<accession>A0A9Q3ZP10</accession>
<organism evidence="1 2">
    <name type="scientific">Ruegeria pomeroyi</name>
    <dbReference type="NCBI Taxonomy" id="89184"/>
    <lineage>
        <taxon>Bacteria</taxon>
        <taxon>Pseudomonadati</taxon>
        <taxon>Pseudomonadota</taxon>
        <taxon>Alphaproteobacteria</taxon>
        <taxon>Rhodobacterales</taxon>
        <taxon>Roseobacteraceae</taxon>
        <taxon>Ruegeria</taxon>
    </lineage>
</organism>
<name>A0A9Q3ZP10_9RHOB</name>
<evidence type="ECO:0000313" key="2">
    <source>
        <dbReference type="Proteomes" id="UP000813672"/>
    </source>
</evidence>
<reference evidence="1" key="1">
    <citation type="journal article" date="2021" name="Environ. Microbiol.">
        <title>Cryptic niche differentiation of novel sediment ecotypes of Rugeria pomeroyi correlates with nitrate respiration.</title>
        <authorList>
            <person name="Lin X."/>
            <person name="McNichol J."/>
            <person name="Chu X."/>
            <person name="Qian Y."/>
            <person name="Luo H."/>
        </authorList>
    </citation>
    <scope>NUCLEOTIDE SEQUENCE</scope>
    <source>
        <strain evidence="1">SZCCDBB064</strain>
    </source>
</reference>
<evidence type="ECO:0000313" key="1">
    <source>
        <dbReference type="EMBL" id="MCE8539728.1"/>
    </source>
</evidence>
<dbReference type="AlphaFoldDB" id="A0A9Q3ZP10"/>